<dbReference type="EMBL" id="VKHP01000106">
    <property type="protein sequence ID" value="NEU98837.1"/>
    <property type="molecule type" value="Genomic_DNA"/>
</dbReference>
<proteinExistence type="predicted"/>
<accession>A0A6P1BJZ7</accession>
<dbReference type="AlphaFoldDB" id="A0A6P1BJZ7"/>
<dbReference type="Proteomes" id="UP000468531">
    <property type="component" value="Unassembled WGS sequence"/>
</dbReference>
<protein>
    <submittedName>
        <fullName evidence="2">Energy transducer TonB</fullName>
    </submittedName>
</protein>
<feature type="non-terminal residue" evidence="2">
    <location>
        <position position="45"/>
    </location>
</feature>
<organism evidence="2 3">
    <name type="scientific">Bradyrhizobium uaiense</name>
    <dbReference type="NCBI Taxonomy" id="2594946"/>
    <lineage>
        <taxon>Bacteria</taxon>
        <taxon>Pseudomonadati</taxon>
        <taxon>Pseudomonadota</taxon>
        <taxon>Alphaproteobacteria</taxon>
        <taxon>Hyphomicrobiales</taxon>
        <taxon>Nitrobacteraceae</taxon>
        <taxon>Bradyrhizobium</taxon>
    </lineage>
</organism>
<evidence type="ECO:0000313" key="2">
    <source>
        <dbReference type="EMBL" id="NEU98837.1"/>
    </source>
</evidence>
<sequence>MPGAPKPPEAAKSVEPVEVKPVEIKPAEPAPPTAQDNALVPAAIE</sequence>
<comment type="caution">
    <text evidence="2">The sequence shown here is derived from an EMBL/GenBank/DDBJ whole genome shotgun (WGS) entry which is preliminary data.</text>
</comment>
<reference evidence="2 3" key="1">
    <citation type="journal article" date="2020" name="Arch. Microbiol.">
        <title>Bradyrhizobium uaiense sp. nov., a new highly efficient cowpea symbiont.</title>
        <authorList>
            <person name="Cabral Michel D."/>
            <person name="Azarias Guimaraes A."/>
            <person name="Martins da Costa E."/>
            <person name="Soares de Carvalho T."/>
            <person name="Balsanelli E."/>
            <person name="Willems A."/>
            <person name="Maltempi de Souza E."/>
            <person name="de Souza Moreira F.M."/>
        </authorList>
    </citation>
    <scope>NUCLEOTIDE SEQUENCE [LARGE SCALE GENOMIC DNA]</scope>
    <source>
        <strain evidence="2 3">UFLA 03-164</strain>
    </source>
</reference>
<evidence type="ECO:0000313" key="3">
    <source>
        <dbReference type="Proteomes" id="UP000468531"/>
    </source>
</evidence>
<gene>
    <name evidence="2" type="ORF">FNJ47_24170</name>
</gene>
<keyword evidence="3" id="KW-1185">Reference proteome</keyword>
<name>A0A6P1BJZ7_9BRAD</name>
<evidence type="ECO:0000256" key="1">
    <source>
        <dbReference type="SAM" id="MobiDB-lite"/>
    </source>
</evidence>
<feature type="compositionally biased region" description="Basic and acidic residues" evidence="1">
    <location>
        <begin position="15"/>
        <end position="26"/>
    </location>
</feature>
<feature type="region of interest" description="Disordered" evidence="1">
    <location>
        <begin position="1"/>
        <end position="45"/>
    </location>
</feature>